<dbReference type="NCBIfam" id="TIGR04057">
    <property type="entry name" value="SusC_RagA_signa"/>
    <property type="match status" value="1"/>
</dbReference>
<reference evidence="10 11" key="1">
    <citation type="submission" date="2024-09" db="EMBL/GenBank/DDBJ databases">
        <authorList>
            <person name="Sun Q."/>
            <person name="Mori K."/>
        </authorList>
    </citation>
    <scope>NUCLEOTIDE SEQUENCE [LARGE SCALE GENOMIC DNA]</scope>
    <source>
        <strain evidence="10 11">CECT 7908</strain>
    </source>
</reference>
<dbReference type="Gene3D" id="2.170.130.10">
    <property type="entry name" value="TonB-dependent receptor, plug domain"/>
    <property type="match status" value="1"/>
</dbReference>
<dbReference type="NCBIfam" id="TIGR04056">
    <property type="entry name" value="OMP_RagA_SusC"/>
    <property type="match status" value="1"/>
</dbReference>
<keyword evidence="8" id="KW-0732">Signal</keyword>
<comment type="subcellular location">
    <subcellularLocation>
        <location evidence="1 7">Cell outer membrane</location>
        <topology evidence="1 7">Multi-pass membrane protein</topology>
    </subcellularLocation>
</comment>
<dbReference type="Gene3D" id="2.60.40.1120">
    <property type="entry name" value="Carboxypeptidase-like, regulatory domain"/>
    <property type="match status" value="1"/>
</dbReference>
<dbReference type="RefSeq" id="WP_290266517.1">
    <property type="nucleotide sequence ID" value="NZ_JAUFQQ010000005.1"/>
</dbReference>
<evidence type="ECO:0000256" key="2">
    <source>
        <dbReference type="ARBA" id="ARBA00022448"/>
    </source>
</evidence>
<evidence type="ECO:0000256" key="4">
    <source>
        <dbReference type="ARBA" id="ARBA00022692"/>
    </source>
</evidence>
<comment type="similarity">
    <text evidence="7">Belongs to the TonB-dependent receptor family.</text>
</comment>
<evidence type="ECO:0000256" key="5">
    <source>
        <dbReference type="ARBA" id="ARBA00023136"/>
    </source>
</evidence>
<evidence type="ECO:0000313" key="10">
    <source>
        <dbReference type="EMBL" id="MFB9064398.1"/>
    </source>
</evidence>
<dbReference type="InterPro" id="IPR008969">
    <property type="entry name" value="CarboxyPept-like_regulatory"/>
</dbReference>
<dbReference type="InterPro" id="IPR012910">
    <property type="entry name" value="Plug_dom"/>
</dbReference>
<proteinExistence type="inferred from homology"/>
<name>A0ABV5FLJ1_9FLAO</name>
<keyword evidence="11" id="KW-1185">Reference proteome</keyword>
<sequence>MKLKFTWILTMLTFLTMQFSFAQEKTISGIVSDDVAGPIPGVNVTIKGTTIGVQTDFDGKYSVKAKPGDVLIFSYMGMLDKTITVGTSSVVNIEMKEDGKALEEVVVMGYVTKSKSNMTGSSKQLSGTVLSGVPTVSVDQALQGKVVGLQVSSSSGTPGSVQDIRIRGAGSISANNQPLYVIDGVPVISGDLSGGNDNKTIQATKSTGSSMSVLASLNSHDIESMTILKDASATAAYGARGSNGVIVITTKRGKIGKPSYNFSNSIGFQNNAVTGRNVLTGDQRKELYLDAVYNTYGASDGFDRAGAENWILKTPEGQKVDASKANLKDWDGVSHNWGELLKNKNALVQNTDFSVSAGDEKTTFNASLGYNKTESTIRGAEFRRFTAALGFTRKLSETLKFSTANFFSEAKQNGILEGTGTFSNPNLTKYFMNPWVNPYNSDGTYNIGKGANVSDIGYWTTLHNVLYTLANNVKTNNLLGLRSNNTLDWKISNNFKYKSVFAVDYNMNTYHRYNNRMHGDGRDYKGTVEQSIRRNTNLVSQNSINYTLRLDKHNFDATALFEHQKNKNDFIGGYGENIGSDDLIYLDVVSKNKKTIGNFSDWLNVSYLGLFNYSYENKYVFDATYRREGSSKFAPKHRFGNFWSVGAAWNISNEEFMEGSIFNNLKLRSSYGTSGNSGINENSYQRLIAFDVSYDSEPVAYPSTIGNELLTWEKNKTADVGLEFGLIKNRFSGSVSYYNRETYDLLQEVPYSLTQGVPTGTSVIQLMNAGAVLNQGIEIELNVDVFRGKDFNWSISGNYSHNTNEVKKLAKDPTGKDIEITTSTKITKVGESIGTWNMRKWAGVDPTNGLPLWYVNGIAGETTSVYNKAKVAMQGKSAPVYSGGFGTHIDYKGVYLDVSFYLAGGHKVYEDWAGYTQSTGDFTFVRFNGTENLMDRWQNPGDVTSTPKMELGEGRNAASTSTRFLYDGDYIRMKDMVLGYRFSPETVKFMNLAGLDMSVRGTNLLTFVKDGKMKYDPEVRADGFTSLVSPPVKSVVFAINLKL</sequence>
<evidence type="ECO:0000313" key="11">
    <source>
        <dbReference type="Proteomes" id="UP001589589"/>
    </source>
</evidence>
<accession>A0ABV5FLJ1</accession>
<feature type="domain" description="TonB-dependent receptor plug" evidence="9">
    <location>
        <begin position="115"/>
        <end position="245"/>
    </location>
</feature>
<dbReference type="InterPro" id="IPR023997">
    <property type="entry name" value="TonB-dep_OMP_SusC/RagA_CS"/>
</dbReference>
<dbReference type="SUPFAM" id="SSF56935">
    <property type="entry name" value="Porins"/>
    <property type="match status" value="1"/>
</dbReference>
<feature type="chain" id="PRO_5046240288" evidence="8">
    <location>
        <begin position="23"/>
        <end position="1043"/>
    </location>
</feature>
<keyword evidence="3 7" id="KW-1134">Transmembrane beta strand</keyword>
<dbReference type="InterPro" id="IPR023996">
    <property type="entry name" value="TonB-dep_OMP_SusC/RagA"/>
</dbReference>
<dbReference type="Pfam" id="PF13715">
    <property type="entry name" value="CarbopepD_reg_2"/>
    <property type="match status" value="1"/>
</dbReference>
<keyword evidence="5 7" id="KW-0472">Membrane</keyword>
<gene>
    <name evidence="10" type="ORF">ACFFUQ_10230</name>
</gene>
<evidence type="ECO:0000259" key="9">
    <source>
        <dbReference type="Pfam" id="PF07715"/>
    </source>
</evidence>
<evidence type="ECO:0000256" key="8">
    <source>
        <dbReference type="SAM" id="SignalP"/>
    </source>
</evidence>
<dbReference type="Gene3D" id="2.40.170.20">
    <property type="entry name" value="TonB-dependent receptor, beta-barrel domain"/>
    <property type="match status" value="1"/>
</dbReference>
<dbReference type="InterPro" id="IPR039426">
    <property type="entry name" value="TonB-dep_rcpt-like"/>
</dbReference>
<evidence type="ECO:0000256" key="7">
    <source>
        <dbReference type="PROSITE-ProRule" id="PRU01360"/>
    </source>
</evidence>
<comment type="caution">
    <text evidence="10">The sequence shown here is derived from an EMBL/GenBank/DDBJ whole genome shotgun (WGS) entry which is preliminary data.</text>
</comment>
<dbReference type="InterPro" id="IPR036942">
    <property type="entry name" value="Beta-barrel_TonB_sf"/>
</dbReference>
<evidence type="ECO:0000256" key="6">
    <source>
        <dbReference type="ARBA" id="ARBA00023237"/>
    </source>
</evidence>
<dbReference type="PROSITE" id="PS52016">
    <property type="entry name" value="TONB_DEPENDENT_REC_3"/>
    <property type="match status" value="1"/>
</dbReference>
<keyword evidence="2 7" id="KW-0813">Transport</keyword>
<dbReference type="Pfam" id="PF07715">
    <property type="entry name" value="Plug"/>
    <property type="match status" value="1"/>
</dbReference>
<dbReference type="InterPro" id="IPR037066">
    <property type="entry name" value="Plug_dom_sf"/>
</dbReference>
<evidence type="ECO:0000256" key="3">
    <source>
        <dbReference type="ARBA" id="ARBA00022452"/>
    </source>
</evidence>
<dbReference type="EMBL" id="JBHMEX010000032">
    <property type="protein sequence ID" value="MFB9064398.1"/>
    <property type="molecule type" value="Genomic_DNA"/>
</dbReference>
<protein>
    <submittedName>
        <fullName evidence="10">SusC/RagA family TonB-linked outer membrane protein</fullName>
    </submittedName>
</protein>
<dbReference type="SUPFAM" id="SSF49464">
    <property type="entry name" value="Carboxypeptidase regulatory domain-like"/>
    <property type="match status" value="1"/>
</dbReference>
<keyword evidence="6 7" id="KW-0998">Cell outer membrane</keyword>
<keyword evidence="4 7" id="KW-0812">Transmembrane</keyword>
<feature type="signal peptide" evidence="8">
    <location>
        <begin position="1"/>
        <end position="22"/>
    </location>
</feature>
<organism evidence="10 11">
    <name type="scientific">Flavobacterium branchiarum</name>
    <dbReference type="NCBI Taxonomy" id="1114870"/>
    <lineage>
        <taxon>Bacteria</taxon>
        <taxon>Pseudomonadati</taxon>
        <taxon>Bacteroidota</taxon>
        <taxon>Flavobacteriia</taxon>
        <taxon>Flavobacteriales</taxon>
        <taxon>Flavobacteriaceae</taxon>
        <taxon>Flavobacterium</taxon>
    </lineage>
</organism>
<evidence type="ECO:0000256" key="1">
    <source>
        <dbReference type="ARBA" id="ARBA00004571"/>
    </source>
</evidence>
<dbReference type="Proteomes" id="UP001589589">
    <property type="component" value="Unassembled WGS sequence"/>
</dbReference>